<organism evidence="1 2">
    <name type="scientific">Cylindrodendrum hubeiense</name>
    <dbReference type="NCBI Taxonomy" id="595255"/>
    <lineage>
        <taxon>Eukaryota</taxon>
        <taxon>Fungi</taxon>
        <taxon>Dikarya</taxon>
        <taxon>Ascomycota</taxon>
        <taxon>Pezizomycotina</taxon>
        <taxon>Sordariomycetes</taxon>
        <taxon>Hypocreomycetidae</taxon>
        <taxon>Hypocreales</taxon>
        <taxon>Nectriaceae</taxon>
        <taxon>Cylindrodendrum</taxon>
    </lineage>
</organism>
<protein>
    <submittedName>
        <fullName evidence="1">Uncharacterized protein</fullName>
    </submittedName>
</protein>
<gene>
    <name evidence="1" type="ORF">G7Z17_g10570</name>
</gene>
<sequence length="170" mass="19674">MGARVHKDLFYFQPHNLDTLDWGKIYNDISISSPWYGFSGLRNIAVEFDPRWAVELEKDRPYYSQLKAIENLADAAIDAAANGNLDTLWLIDYGIKRKHHVPTKEQAERHLDVFYLNDRRLVEVRDSPEFCDSQWQRHYQFGGSRIACSGLGCEHWDTGFSREAAGLHLT</sequence>
<dbReference type="Proteomes" id="UP000722485">
    <property type="component" value="Unassembled WGS sequence"/>
</dbReference>
<accession>A0A9P5H6V8</accession>
<proteinExistence type="predicted"/>
<dbReference type="EMBL" id="JAANBB010000352">
    <property type="protein sequence ID" value="KAF7543647.1"/>
    <property type="molecule type" value="Genomic_DNA"/>
</dbReference>
<evidence type="ECO:0000313" key="2">
    <source>
        <dbReference type="Proteomes" id="UP000722485"/>
    </source>
</evidence>
<evidence type="ECO:0000313" key="1">
    <source>
        <dbReference type="EMBL" id="KAF7543647.1"/>
    </source>
</evidence>
<name>A0A9P5H6V8_9HYPO</name>
<reference evidence="1" key="1">
    <citation type="submission" date="2020-03" db="EMBL/GenBank/DDBJ databases">
        <title>Draft Genome Sequence of Cylindrodendrum hubeiense.</title>
        <authorList>
            <person name="Buettner E."/>
            <person name="Kellner H."/>
        </authorList>
    </citation>
    <scope>NUCLEOTIDE SEQUENCE</scope>
    <source>
        <strain evidence="1">IHI 201604</strain>
    </source>
</reference>
<dbReference type="AlphaFoldDB" id="A0A9P5H6V8"/>
<keyword evidence="2" id="KW-1185">Reference proteome</keyword>
<dbReference type="OrthoDB" id="3596450at2759"/>
<comment type="caution">
    <text evidence="1">The sequence shown here is derived from an EMBL/GenBank/DDBJ whole genome shotgun (WGS) entry which is preliminary data.</text>
</comment>